<gene>
    <name evidence="2" type="ORF">EPA93_33345</name>
</gene>
<dbReference type="CDD" id="cd04301">
    <property type="entry name" value="NAT_SF"/>
    <property type="match status" value="1"/>
</dbReference>
<dbReference type="Pfam" id="PF18014">
    <property type="entry name" value="Acetyltransf_18"/>
    <property type="match status" value="1"/>
</dbReference>
<dbReference type="KEGG" id="kbs:EPA93_33345"/>
<dbReference type="EMBL" id="CP035758">
    <property type="protein sequence ID" value="QBD80597.1"/>
    <property type="molecule type" value="Genomic_DNA"/>
</dbReference>
<dbReference type="InterPro" id="IPR052729">
    <property type="entry name" value="Acyl/Acetyltrans_Enzymes"/>
</dbReference>
<dbReference type="Gene3D" id="3.40.630.90">
    <property type="match status" value="1"/>
</dbReference>
<dbReference type="AlphaFoldDB" id="A0A4P6JXU6"/>
<dbReference type="PANTHER" id="PTHR47237">
    <property type="entry name" value="SLL0310 PROTEIN"/>
    <property type="match status" value="1"/>
</dbReference>
<evidence type="ECO:0000313" key="2">
    <source>
        <dbReference type="EMBL" id="QBD80597.1"/>
    </source>
</evidence>
<evidence type="ECO:0000313" key="3">
    <source>
        <dbReference type="Proteomes" id="UP000290365"/>
    </source>
</evidence>
<dbReference type="PROSITE" id="PS51186">
    <property type="entry name" value="GNAT"/>
    <property type="match status" value="1"/>
</dbReference>
<dbReference type="Pfam" id="PF00583">
    <property type="entry name" value="Acetyltransf_1"/>
    <property type="match status" value="1"/>
</dbReference>
<dbReference type="Proteomes" id="UP000290365">
    <property type="component" value="Chromosome"/>
</dbReference>
<dbReference type="InterPro" id="IPR016181">
    <property type="entry name" value="Acyl_CoA_acyltransferase"/>
</dbReference>
<accession>A0A4P6JXU6</accession>
<dbReference type="OrthoDB" id="8453373at2"/>
<reference evidence="2 3" key="1">
    <citation type="submission" date="2019-01" db="EMBL/GenBank/DDBJ databases">
        <title>Ktedonosporobacter rubrisoli SCAWS-G2.</title>
        <authorList>
            <person name="Huang Y."/>
            <person name="Yan B."/>
        </authorList>
    </citation>
    <scope>NUCLEOTIDE SEQUENCE [LARGE SCALE GENOMIC DNA]</scope>
    <source>
        <strain evidence="2 3">SCAWS-G2</strain>
    </source>
</reference>
<proteinExistence type="predicted"/>
<dbReference type="InterPro" id="IPR041496">
    <property type="entry name" value="YitH/HolE_GNAT"/>
</dbReference>
<dbReference type="Gene3D" id="3.40.630.30">
    <property type="match status" value="1"/>
</dbReference>
<dbReference type="InterPro" id="IPR000182">
    <property type="entry name" value="GNAT_dom"/>
</dbReference>
<keyword evidence="2" id="KW-0808">Transferase</keyword>
<evidence type="ECO:0000259" key="1">
    <source>
        <dbReference type="PROSITE" id="PS51186"/>
    </source>
</evidence>
<organism evidence="2 3">
    <name type="scientific">Ktedonosporobacter rubrisoli</name>
    <dbReference type="NCBI Taxonomy" id="2509675"/>
    <lineage>
        <taxon>Bacteria</taxon>
        <taxon>Bacillati</taxon>
        <taxon>Chloroflexota</taxon>
        <taxon>Ktedonobacteria</taxon>
        <taxon>Ktedonobacterales</taxon>
        <taxon>Ktedonosporobacteraceae</taxon>
        <taxon>Ktedonosporobacter</taxon>
    </lineage>
</organism>
<feature type="domain" description="N-acetyltransferase" evidence="1">
    <location>
        <begin position="3"/>
        <end position="142"/>
    </location>
</feature>
<dbReference type="SUPFAM" id="SSF55729">
    <property type="entry name" value="Acyl-CoA N-acyltransferases (Nat)"/>
    <property type="match status" value="1"/>
</dbReference>
<protein>
    <submittedName>
        <fullName evidence="2">GNAT family N-acetyltransferase</fullName>
    </submittedName>
</protein>
<dbReference type="GO" id="GO:0016747">
    <property type="term" value="F:acyltransferase activity, transferring groups other than amino-acyl groups"/>
    <property type="evidence" value="ECO:0007669"/>
    <property type="project" value="InterPro"/>
</dbReference>
<keyword evidence="3" id="KW-1185">Reference proteome</keyword>
<dbReference type="RefSeq" id="WP_129891661.1">
    <property type="nucleotide sequence ID" value="NZ_CP035758.1"/>
</dbReference>
<dbReference type="PANTHER" id="PTHR47237:SF2">
    <property type="entry name" value="BLL4206 PROTEIN"/>
    <property type="match status" value="1"/>
</dbReference>
<sequence length="286" mass="31026">MNLTIQTATLDDLKIADTITMEAFVSPSRYEALLQGLQLQPDGWFLARLDGEPIGFGGAINYGPFAYVGQVGVVPSAQRRGIGQAIMEHTIAWLEGQCCPSILLDASASGVGLYRRLGFVEDDRVLRLSREPAAYKAPTPVENVSLLQMADLADLAAFDAPYFGAERSAVLASFLERFPRQALLTRNAAGQISGFLILQTSPVAQSLGPWVAESVAAAECLLQRALELADPALQVQVILAHANRDGQELLGRYGFSAYNELHHMHLHSAARRQRAHFYGQASMAFG</sequence>
<name>A0A4P6JXU6_KTERU</name>